<dbReference type="Proteomes" id="UP001164081">
    <property type="component" value="Plasmid pRIVM_C010761_1"/>
</dbReference>
<organism evidence="3 4">
    <name type="scientific">Acinetobacter ursingii</name>
    <dbReference type="NCBI Taxonomy" id="108980"/>
    <lineage>
        <taxon>Bacteria</taxon>
        <taxon>Pseudomonadati</taxon>
        <taxon>Pseudomonadota</taxon>
        <taxon>Gammaproteobacteria</taxon>
        <taxon>Moraxellales</taxon>
        <taxon>Moraxellaceae</taxon>
        <taxon>Acinetobacter</taxon>
    </lineage>
</organism>
<sequence length="85" mass="9553">MRAELENPSSVSEITKLISDFNSMAEKLETSVNNASIWNAAIAHELRTPVTILQGRLQGVLDDVFVPDKALFKTYLIKLNNFLFN</sequence>
<reference evidence="3" key="1">
    <citation type="journal article" date="2022" name="J Glob Antimicrob Resist">
        <title>Comparative analysis of IMP-4- and OXA-58-containing plasmids of three carbapenemase-producing Acinetobacter ursingii strains in the Netherlands.</title>
        <authorList>
            <person name="Hendrickx A.P.A."/>
            <person name="Schade R.P."/>
            <person name="Landman F."/>
            <person name="Bosch T."/>
            <person name="Schouls L.M."/>
            <person name="van Dijk K."/>
        </authorList>
    </citation>
    <scope>NUCLEOTIDE SEQUENCE</scope>
    <source>
        <strain evidence="3">RIVM_C010761</strain>
    </source>
</reference>
<proteinExistence type="predicted"/>
<dbReference type="InterPro" id="IPR003661">
    <property type="entry name" value="HisK_dim/P_dom"/>
</dbReference>
<comment type="catalytic activity">
    <reaction evidence="1">
        <text>ATP + protein L-histidine = ADP + protein N-phospho-L-histidine.</text>
        <dbReference type="EC" id="2.7.13.3"/>
    </reaction>
</comment>
<evidence type="ECO:0000256" key="2">
    <source>
        <dbReference type="ARBA" id="ARBA00012438"/>
    </source>
</evidence>
<dbReference type="RefSeq" id="WP_263503852.1">
    <property type="nucleotide sequence ID" value="NZ_CP089045.1"/>
</dbReference>
<evidence type="ECO:0000313" key="3">
    <source>
        <dbReference type="EMBL" id="UYF77052.1"/>
    </source>
</evidence>
<dbReference type="CDD" id="cd00082">
    <property type="entry name" value="HisKA"/>
    <property type="match status" value="1"/>
</dbReference>
<evidence type="ECO:0000313" key="4">
    <source>
        <dbReference type="Proteomes" id="UP001164081"/>
    </source>
</evidence>
<geneLocation type="plasmid" evidence="3 4">
    <name>pRIVM_C010761_1</name>
</geneLocation>
<dbReference type="GO" id="GO:0000155">
    <property type="term" value="F:phosphorelay sensor kinase activity"/>
    <property type="evidence" value="ECO:0007669"/>
    <property type="project" value="InterPro"/>
</dbReference>
<evidence type="ECO:0000256" key="1">
    <source>
        <dbReference type="ARBA" id="ARBA00000085"/>
    </source>
</evidence>
<keyword evidence="3" id="KW-0614">Plasmid</keyword>
<name>A0AA46S8F9_9GAMM</name>
<dbReference type="Gene3D" id="1.10.287.130">
    <property type="match status" value="1"/>
</dbReference>
<dbReference type="EMBL" id="CP089045">
    <property type="protein sequence ID" value="UYF77052.1"/>
    <property type="molecule type" value="Genomic_DNA"/>
</dbReference>
<dbReference type="AlphaFoldDB" id="A0AA46S8F9"/>
<gene>
    <name evidence="3" type="ORF">LSO58_17105</name>
</gene>
<protein>
    <recommendedName>
        <fullName evidence="2">histidine kinase</fullName>
        <ecNumber evidence="2">2.7.13.3</ecNumber>
    </recommendedName>
</protein>
<dbReference type="SUPFAM" id="SSF47384">
    <property type="entry name" value="Homodimeric domain of signal transducing histidine kinase"/>
    <property type="match status" value="1"/>
</dbReference>
<dbReference type="InterPro" id="IPR036097">
    <property type="entry name" value="HisK_dim/P_sf"/>
</dbReference>
<dbReference type="EC" id="2.7.13.3" evidence="2"/>
<accession>A0AA46S8F9</accession>